<keyword evidence="16" id="KW-1185">Reference proteome</keyword>
<dbReference type="GO" id="GO:0005886">
    <property type="term" value="C:plasma membrane"/>
    <property type="evidence" value="ECO:0007669"/>
    <property type="project" value="UniProtKB-SubCell"/>
</dbReference>
<dbReference type="OrthoDB" id="9781845at2"/>
<dbReference type="Proteomes" id="UP000199657">
    <property type="component" value="Unassembled WGS sequence"/>
</dbReference>
<dbReference type="FunFam" id="1.10.287.950:FF:000001">
    <property type="entry name" value="Methyl-accepting chemotaxis sensory transducer"/>
    <property type="match status" value="1"/>
</dbReference>
<feature type="transmembrane region" description="Helical" evidence="10">
    <location>
        <begin position="306"/>
        <end position="325"/>
    </location>
</feature>
<gene>
    <name evidence="15" type="ORF">SAMN04488052_101395</name>
</gene>
<evidence type="ECO:0000256" key="4">
    <source>
        <dbReference type="ARBA" id="ARBA00022989"/>
    </source>
</evidence>
<feature type="region of interest" description="Disordered" evidence="9">
    <location>
        <begin position="439"/>
        <end position="461"/>
    </location>
</feature>
<evidence type="ECO:0000259" key="13">
    <source>
        <dbReference type="PROSITE" id="PS50885"/>
    </source>
</evidence>
<keyword evidence="5 10" id="KW-0472">Membrane</keyword>
<proteinExistence type="inferred from homology"/>
<dbReference type="AlphaFoldDB" id="A0A1H8Q7U6"/>
<dbReference type="STRING" id="406100.SAMN04488052_101395"/>
<dbReference type="PANTHER" id="PTHR32089">
    <property type="entry name" value="METHYL-ACCEPTING CHEMOTAXIS PROTEIN MCPB"/>
    <property type="match status" value="1"/>
</dbReference>
<protein>
    <submittedName>
        <fullName evidence="15">Methyl-accepting chemotaxis protein</fullName>
    </submittedName>
</protein>
<dbReference type="SUPFAM" id="SSF58104">
    <property type="entry name" value="Methyl-accepting chemotaxis protein (MCP) signaling domain"/>
    <property type="match status" value="1"/>
</dbReference>
<feature type="domain" description="HAMP" evidence="13">
    <location>
        <begin position="327"/>
        <end position="385"/>
    </location>
</feature>
<evidence type="ECO:0000256" key="7">
    <source>
        <dbReference type="ARBA" id="ARBA00029447"/>
    </source>
</evidence>
<feature type="domain" description="HBM" evidence="14">
    <location>
        <begin position="52"/>
        <end position="293"/>
    </location>
</feature>
<accession>A0A1H8Q7U6</accession>
<dbReference type="CDD" id="cd06225">
    <property type="entry name" value="HAMP"/>
    <property type="match status" value="1"/>
</dbReference>
<dbReference type="InterPro" id="IPR003660">
    <property type="entry name" value="HAMP_dom"/>
</dbReference>
<dbReference type="GO" id="GO:0007165">
    <property type="term" value="P:signal transduction"/>
    <property type="evidence" value="ECO:0007669"/>
    <property type="project" value="UniProtKB-KW"/>
</dbReference>
<feature type="domain" description="T-SNARE coiled-coil homology" evidence="12">
    <location>
        <begin position="577"/>
        <end position="639"/>
    </location>
</feature>
<dbReference type="Pfam" id="PF00015">
    <property type="entry name" value="MCPsignal"/>
    <property type="match status" value="1"/>
</dbReference>
<dbReference type="SMART" id="SM00283">
    <property type="entry name" value="MA"/>
    <property type="match status" value="1"/>
</dbReference>
<evidence type="ECO:0000313" key="16">
    <source>
        <dbReference type="Proteomes" id="UP000199657"/>
    </source>
</evidence>
<dbReference type="InterPro" id="IPR004089">
    <property type="entry name" value="MCPsignal_dom"/>
</dbReference>
<dbReference type="PROSITE" id="PS50192">
    <property type="entry name" value="T_SNARE"/>
    <property type="match status" value="1"/>
</dbReference>
<dbReference type="RefSeq" id="WP_091639470.1">
    <property type="nucleotide sequence ID" value="NZ_FOEG01000001.1"/>
</dbReference>
<evidence type="ECO:0000259" key="14">
    <source>
        <dbReference type="PROSITE" id="PS51753"/>
    </source>
</evidence>
<dbReference type="GO" id="GO:0006935">
    <property type="term" value="P:chemotaxis"/>
    <property type="evidence" value="ECO:0007669"/>
    <property type="project" value="UniProtKB-ARBA"/>
</dbReference>
<keyword evidence="6 8" id="KW-0807">Transducer</keyword>
<keyword evidence="3 10" id="KW-0812">Transmembrane</keyword>
<evidence type="ECO:0000256" key="8">
    <source>
        <dbReference type="PROSITE-ProRule" id="PRU00284"/>
    </source>
</evidence>
<comment type="subcellular location">
    <subcellularLocation>
        <location evidence="1">Cell inner membrane</location>
        <topology evidence="1">Multi-pass membrane protein</topology>
    </subcellularLocation>
</comment>
<evidence type="ECO:0000259" key="12">
    <source>
        <dbReference type="PROSITE" id="PS50192"/>
    </source>
</evidence>
<evidence type="ECO:0000256" key="1">
    <source>
        <dbReference type="ARBA" id="ARBA00004429"/>
    </source>
</evidence>
<feature type="transmembrane region" description="Helical" evidence="10">
    <location>
        <begin position="20"/>
        <end position="39"/>
    </location>
</feature>
<dbReference type="PROSITE" id="PS50111">
    <property type="entry name" value="CHEMOTAXIS_TRANSDUC_2"/>
    <property type="match status" value="1"/>
</dbReference>
<dbReference type="PANTHER" id="PTHR32089:SF119">
    <property type="entry name" value="METHYL-ACCEPTING CHEMOTAXIS PROTEIN CTPL"/>
    <property type="match status" value="1"/>
</dbReference>
<evidence type="ECO:0000256" key="6">
    <source>
        <dbReference type="ARBA" id="ARBA00023224"/>
    </source>
</evidence>
<evidence type="ECO:0000256" key="5">
    <source>
        <dbReference type="ARBA" id="ARBA00023136"/>
    </source>
</evidence>
<reference evidence="15 16" key="1">
    <citation type="submission" date="2016-10" db="EMBL/GenBank/DDBJ databases">
        <authorList>
            <person name="de Groot N.N."/>
        </authorList>
    </citation>
    <scope>NUCLEOTIDE SEQUENCE [LARGE SCALE GENOMIC DNA]</scope>
    <source>
        <strain evidence="15 16">CGMCC 1.6291</strain>
    </source>
</reference>
<dbReference type="PROSITE" id="PS51753">
    <property type="entry name" value="HBM"/>
    <property type="match status" value="1"/>
</dbReference>
<dbReference type="PROSITE" id="PS50885">
    <property type="entry name" value="HAMP"/>
    <property type="match status" value="1"/>
</dbReference>
<keyword evidence="4 10" id="KW-1133">Transmembrane helix</keyword>
<feature type="compositionally biased region" description="Low complexity" evidence="9">
    <location>
        <begin position="440"/>
        <end position="451"/>
    </location>
</feature>
<dbReference type="EMBL" id="FOEG01000001">
    <property type="protein sequence ID" value="SEO50041.1"/>
    <property type="molecule type" value="Genomic_DNA"/>
</dbReference>
<sequence length="662" mass="71787">MVKQFGRINSLGLMAKSLAAPALIGAMLIIIGIVSVGQFTTLDRQVGHIADDLAPGTGSATALMRSAFQQRLAANDFLFYQDGDAIAEFEERYDEFRQALEEAQATLPPGEAREMLDHIDERGTAYTEGFRQDVVANMREMQRLVENELNDHGPGAEEQIAEILDTAYEAGDAFTANNAAQALRAVMQARLAAQQYLFRPSPELETPALEAIAESEAAIEQLLAEIIDAREEEMTETALAHMQNYQDAFRTIVDGANERQAAMESNMEVNGPQLVEDANAVQTTLFDDLRTIADQTTADSAQATRLVAILTAVAILAGIGAAWLISRGILRPLMATNRTISDMVHEMTNGNGDLTRRVDVKTRDEVGELGRNFNQLMETLQALVQQITSDSRQLGEAAGTLDSITRRTTEGANKQKEETDQVVTAMNEMTATAQEIARNASQAAESAQESDQAAKRGQSVVTDTGTAIKTLATEVERSAEAMNELRAKSENIGTVLDVIRGIAEQTNLLALNAAIEAARAGDQGRGFAVVADEVRTLAQRTQESTVEIQRIIEELQTGTQDAVSVMERSRDSARDTEHKANETGEALESITSGVATMNEMNAQIASAAEEQTATAEDINRNITTIREVVDHTAGDANQTEEAARELTALSDRLQKLVGQFRV</sequence>
<keyword evidence="2" id="KW-0997">Cell inner membrane</keyword>
<dbReference type="Pfam" id="PF00672">
    <property type="entry name" value="HAMP"/>
    <property type="match status" value="1"/>
</dbReference>
<dbReference type="SMART" id="SM01358">
    <property type="entry name" value="HBM"/>
    <property type="match status" value="1"/>
</dbReference>
<comment type="similarity">
    <text evidence="7">Belongs to the methyl-accepting chemotaxis (MCP) protein family.</text>
</comment>
<dbReference type="CDD" id="cd11386">
    <property type="entry name" value="MCP_signal"/>
    <property type="match status" value="1"/>
</dbReference>
<dbReference type="Gene3D" id="1.10.287.950">
    <property type="entry name" value="Methyl-accepting chemotaxis protein"/>
    <property type="match status" value="1"/>
</dbReference>
<dbReference type="Gene3D" id="1.20.1440.210">
    <property type="match status" value="1"/>
</dbReference>
<evidence type="ECO:0000313" key="15">
    <source>
        <dbReference type="EMBL" id="SEO50041.1"/>
    </source>
</evidence>
<name>A0A1H8Q7U6_9GAMM</name>
<evidence type="ECO:0000256" key="2">
    <source>
        <dbReference type="ARBA" id="ARBA00022519"/>
    </source>
</evidence>
<evidence type="ECO:0000256" key="3">
    <source>
        <dbReference type="ARBA" id="ARBA00022692"/>
    </source>
</evidence>
<evidence type="ECO:0000256" key="10">
    <source>
        <dbReference type="SAM" id="Phobius"/>
    </source>
</evidence>
<dbReference type="SMART" id="SM00304">
    <property type="entry name" value="HAMP"/>
    <property type="match status" value="2"/>
</dbReference>
<dbReference type="Gene3D" id="6.10.340.10">
    <property type="match status" value="1"/>
</dbReference>
<evidence type="ECO:0000259" key="11">
    <source>
        <dbReference type="PROSITE" id="PS50111"/>
    </source>
</evidence>
<keyword evidence="2" id="KW-1003">Cell membrane</keyword>
<organism evidence="15 16">
    <name type="scientific">Aquisalimonas asiatica</name>
    <dbReference type="NCBI Taxonomy" id="406100"/>
    <lineage>
        <taxon>Bacteria</taxon>
        <taxon>Pseudomonadati</taxon>
        <taxon>Pseudomonadota</taxon>
        <taxon>Gammaproteobacteria</taxon>
        <taxon>Chromatiales</taxon>
        <taxon>Ectothiorhodospiraceae</taxon>
        <taxon>Aquisalimonas</taxon>
    </lineage>
</organism>
<dbReference type="InterPro" id="IPR000727">
    <property type="entry name" value="T_SNARE_dom"/>
</dbReference>
<dbReference type="InterPro" id="IPR032255">
    <property type="entry name" value="HBM"/>
</dbReference>
<evidence type="ECO:0000256" key="9">
    <source>
        <dbReference type="SAM" id="MobiDB-lite"/>
    </source>
</evidence>
<feature type="domain" description="Methyl-accepting transducer" evidence="11">
    <location>
        <begin position="390"/>
        <end position="626"/>
    </location>
</feature>